<evidence type="ECO:0000313" key="1">
    <source>
        <dbReference type="EMBL" id="KAF9461913.1"/>
    </source>
</evidence>
<evidence type="ECO:0000313" key="2">
    <source>
        <dbReference type="Proteomes" id="UP000807353"/>
    </source>
</evidence>
<organism evidence="1 2">
    <name type="scientific">Collybia nuda</name>
    <dbReference type="NCBI Taxonomy" id="64659"/>
    <lineage>
        <taxon>Eukaryota</taxon>
        <taxon>Fungi</taxon>
        <taxon>Dikarya</taxon>
        <taxon>Basidiomycota</taxon>
        <taxon>Agaricomycotina</taxon>
        <taxon>Agaricomycetes</taxon>
        <taxon>Agaricomycetidae</taxon>
        <taxon>Agaricales</taxon>
        <taxon>Tricholomatineae</taxon>
        <taxon>Clitocybaceae</taxon>
        <taxon>Collybia</taxon>
    </lineage>
</organism>
<dbReference type="EMBL" id="MU150277">
    <property type="protein sequence ID" value="KAF9461913.1"/>
    <property type="molecule type" value="Genomic_DNA"/>
</dbReference>
<dbReference type="OrthoDB" id="2570580at2759"/>
<dbReference type="InterPro" id="IPR012340">
    <property type="entry name" value="NA-bd_OB-fold"/>
</dbReference>
<proteinExistence type="predicted"/>
<accession>A0A9P5Y262</accession>
<dbReference type="SUPFAM" id="SSF50249">
    <property type="entry name" value="Nucleic acid-binding proteins"/>
    <property type="match status" value="1"/>
</dbReference>
<dbReference type="AlphaFoldDB" id="A0A9P5Y262"/>
<comment type="caution">
    <text evidence="1">The sequence shown here is derived from an EMBL/GenBank/DDBJ whole genome shotgun (WGS) entry which is preliminary data.</text>
</comment>
<sequence length="487" mass="53427">MGLLSGTISNDPTTPARMTAATRVIMMIADVAGEDEDDTTTTAEVEGTMTVIVIMIEATVTGIGIVVMEVDVIMIEDVATMIEDIKRSSERSEKLICGWLVGKVPALCFEYDIFLSPVLCFISLLLLNAPNILCMLMFLLSAKLEEINLSQCINIIHILPLPVFTMYRIFLGAPTTADIHRDPASYQWQTISPNESKPRKAISATQSAIFPPATLEAASHRISLMYQNIIFDDTLDEQEYTKDIEDGDQGRGEQTTLYTWLPTAEDSGRQDNTAPSFLLDISKSHQVQTQFETQVTQETQSYGNYSDASSIARFPSFHFNLHFLTSLSTLSTLGASGSRRVSVLLAALEVEGPDTIRIKKGADAGKEVSLLKMILGDEDGNVCKLTAWREVAEAWGGEGATPALKRGDIIFIENVMATWDAVTSPTLTASPYMKSKADICYRTMPYTYEDSRLRPDLRLGESDAAVRKVAGLVRWFEGMAGLVGAAL</sequence>
<gene>
    <name evidence="1" type="ORF">BDZ94DRAFT_768125</name>
</gene>
<reference evidence="1" key="1">
    <citation type="submission" date="2020-11" db="EMBL/GenBank/DDBJ databases">
        <authorList>
            <consortium name="DOE Joint Genome Institute"/>
            <person name="Ahrendt S."/>
            <person name="Riley R."/>
            <person name="Andreopoulos W."/>
            <person name="Labutti K."/>
            <person name="Pangilinan J."/>
            <person name="Ruiz-Duenas F.J."/>
            <person name="Barrasa J.M."/>
            <person name="Sanchez-Garcia M."/>
            <person name="Camarero S."/>
            <person name="Miyauchi S."/>
            <person name="Serrano A."/>
            <person name="Linde D."/>
            <person name="Babiker R."/>
            <person name="Drula E."/>
            <person name="Ayuso-Fernandez I."/>
            <person name="Pacheco R."/>
            <person name="Padilla G."/>
            <person name="Ferreira P."/>
            <person name="Barriuso J."/>
            <person name="Kellner H."/>
            <person name="Castanera R."/>
            <person name="Alfaro M."/>
            <person name="Ramirez L."/>
            <person name="Pisabarro A.G."/>
            <person name="Kuo A."/>
            <person name="Tritt A."/>
            <person name="Lipzen A."/>
            <person name="He G."/>
            <person name="Yan M."/>
            <person name="Ng V."/>
            <person name="Cullen D."/>
            <person name="Martin F."/>
            <person name="Rosso M.-N."/>
            <person name="Henrissat B."/>
            <person name="Hibbett D."/>
            <person name="Martinez A.T."/>
            <person name="Grigoriev I.V."/>
        </authorList>
    </citation>
    <scope>NUCLEOTIDE SEQUENCE</scope>
    <source>
        <strain evidence="1">CBS 247.69</strain>
    </source>
</reference>
<dbReference type="Proteomes" id="UP000807353">
    <property type="component" value="Unassembled WGS sequence"/>
</dbReference>
<name>A0A9P5Y262_9AGAR</name>
<keyword evidence="2" id="KW-1185">Reference proteome</keyword>
<dbReference type="Gene3D" id="2.40.50.140">
    <property type="entry name" value="Nucleic acid-binding proteins"/>
    <property type="match status" value="1"/>
</dbReference>
<protein>
    <submittedName>
        <fullName evidence="1">Uncharacterized protein</fullName>
    </submittedName>
</protein>